<organism evidence="8 9">
    <name type="scientific">Alkaliphilus serpentinus</name>
    <dbReference type="NCBI Taxonomy" id="1482731"/>
    <lineage>
        <taxon>Bacteria</taxon>
        <taxon>Bacillati</taxon>
        <taxon>Bacillota</taxon>
        <taxon>Clostridia</taxon>
        <taxon>Peptostreptococcales</taxon>
        <taxon>Natronincolaceae</taxon>
        <taxon>Alkaliphilus</taxon>
    </lineage>
</organism>
<sequence length="467" mass="52179">MKTPLYNSLRDYGNKVQYRMHMPGHKSLEELYKTTGFHKEMLNLDLTEIEGVDSLFHPRSSLLEAQEIAANLYGAKESIFLVNGASIGIMASIMAVVGEGEELIIPRNAHRSVFNALLLAGVKPIYIMPEIDFDTGVAMGINPLEIERALTENPKAKGVLIAHPNFYGFCSDIEAIAKIVHKYDKVLIVDEACGSHFKFHKELPISGIEVGADLIVHGTHKNLPALTQSGILHIYSNRVDEKKLKHYLMMLQSSSPSYILLASLEIALKIVEEKGIDLFNSLFENISLLKESFKKIKGVKCLDNNLIGKYSIAGYDFSKVVINFQQLNLRGYEVEAILRDRYGIQCELSDPANILITFTIADSREVFSKVLAAIEEIATEAEIINDKGCLTEGPWHLPQLVYTPKEAENKGWQEIDISHAKGRVSAETLSSFPPGMPIIRAGERVDERVLELLKAYRDVKNIKVIIE</sequence>
<evidence type="ECO:0000259" key="6">
    <source>
        <dbReference type="Pfam" id="PF01276"/>
    </source>
</evidence>
<evidence type="ECO:0000256" key="4">
    <source>
        <dbReference type="ARBA" id="ARBA00022898"/>
    </source>
</evidence>
<dbReference type="Gene3D" id="3.40.640.10">
    <property type="entry name" value="Type I PLP-dependent aspartate aminotransferase-like (Major domain)"/>
    <property type="match status" value="1"/>
</dbReference>
<evidence type="ECO:0000313" key="9">
    <source>
        <dbReference type="Proteomes" id="UP000465601"/>
    </source>
</evidence>
<keyword evidence="5" id="KW-0456">Lyase</keyword>
<feature type="domain" description="Orn/Lys/Arg decarboxylase C-terminal" evidence="7">
    <location>
        <begin position="396"/>
        <end position="460"/>
    </location>
</feature>
<dbReference type="Gene3D" id="3.90.100.10">
    <property type="entry name" value="Orn/Lys/Arg decarboxylase, C-terminal domain"/>
    <property type="match status" value="1"/>
</dbReference>
<keyword evidence="8" id="KW-0032">Aminotransferase</keyword>
<dbReference type="InterPro" id="IPR000310">
    <property type="entry name" value="Orn/Lys/Arg_deCO2ase_major_dom"/>
</dbReference>
<evidence type="ECO:0000259" key="7">
    <source>
        <dbReference type="Pfam" id="PF03711"/>
    </source>
</evidence>
<dbReference type="AlphaFoldDB" id="A0A833MDT0"/>
<evidence type="ECO:0000256" key="2">
    <source>
        <dbReference type="ARBA" id="ARBA00010671"/>
    </source>
</evidence>
<gene>
    <name evidence="8" type="ORF">F8153_09310</name>
</gene>
<dbReference type="PANTHER" id="PTHR43277:SF3">
    <property type="entry name" value="DECARBOXYLASE, PUTATIVE-RELATED"/>
    <property type="match status" value="1"/>
</dbReference>
<dbReference type="EMBL" id="WBZB01000032">
    <property type="protein sequence ID" value="KAB3529420.1"/>
    <property type="molecule type" value="Genomic_DNA"/>
</dbReference>
<keyword evidence="9" id="KW-1185">Reference proteome</keyword>
<evidence type="ECO:0000256" key="5">
    <source>
        <dbReference type="ARBA" id="ARBA00023239"/>
    </source>
</evidence>
<dbReference type="SUPFAM" id="SSF53383">
    <property type="entry name" value="PLP-dependent transferases"/>
    <property type="match status" value="1"/>
</dbReference>
<protein>
    <submittedName>
        <fullName evidence="8">Aminotransferase class V-fold PLP-dependent enzyme</fullName>
    </submittedName>
</protein>
<dbReference type="Pfam" id="PF01276">
    <property type="entry name" value="OKR_DC_1"/>
    <property type="match status" value="1"/>
</dbReference>
<evidence type="ECO:0000313" key="8">
    <source>
        <dbReference type="EMBL" id="KAB3529420.1"/>
    </source>
</evidence>
<proteinExistence type="inferred from homology"/>
<comment type="cofactor">
    <cofactor evidence="1">
        <name>pyridoxal 5'-phosphate</name>
        <dbReference type="ChEBI" id="CHEBI:597326"/>
    </cofactor>
</comment>
<evidence type="ECO:0000256" key="3">
    <source>
        <dbReference type="ARBA" id="ARBA00022793"/>
    </source>
</evidence>
<name>A0A833MDT0_9FIRM</name>
<dbReference type="RefSeq" id="WP_151866083.1">
    <property type="nucleotide sequence ID" value="NZ_WBZB01000032.1"/>
</dbReference>
<comment type="caution">
    <text evidence="8">The sequence shown here is derived from an EMBL/GenBank/DDBJ whole genome shotgun (WGS) entry which is preliminary data.</text>
</comment>
<dbReference type="GO" id="GO:0008483">
    <property type="term" value="F:transaminase activity"/>
    <property type="evidence" value="ECO:0007669"/>
    <property type="project" value="UniProtKB-KW"/>
</dbReference>
<comment type="similarity">
    <text evidence="2">Belongs to the Orn/Lys/Arg decarboxylase class-I family.</text>
</comment>
<dbReference type="GO" id="GO:0016831">
    <property type="term" value="F:carboxy-lyase activity"/>
    <property type="evidence" value="ECO:0007669"/>
    <property type="project" value="UniProtKB-KW"/>
</dbReference>
<accession>A0A833MDT0</accession>
<dbReference type="InterPro" id="IPR015424">
    <property type="entry name" value="PyrdxlP-dep_Trfase"/>
</dbReference>
<evidence type="ECO:0000256" key="1">
    <source>
        <dbReference type="ARBA" id="ARBA00001933"/>
    </source>
</evidence>
<keyword evidence="3" id="KW-0210">Decarboxylase</keyword>
<dbReference type="Proteomes" id="UP000465601">
    <property type="component" value="Unassembled WGS sequence"/>
</dbReference>
<keyword evidence="4" id="KW-0663">Pyridoxal phosphate</keyword>
<dbReference type="InterPro" id="IPR008286">
    <property type="entry name" value="Prn/Lys/Arg_de-COase_C"/>
</dbReference>
<dbReference type="Pfam" id="PF03711">
    <property type="entry name" value="OKR_DC_1_C"/>
    <property type="match status" value="1"/>
</dbReference>
<feature type="domain" description="Orn/Lys/Arg decarboxylases family 1 pyridoxal-P attachment site" evidence="6">
    <location>
        <begin position="3"/>
        <end position="308"/>
    </location>
</feature>
<keyword evidence="8" id="KW-0808">Transferase</keyword>
<dbReference type="PANTHER" id="PTHR43277">
    <property type="entry name" value="ARGININE DECARBOXYLASE"/>
    <property type="match status" value="1"/>
</dbReference>
<reference evidence="8 9" key="1">
    <citation type="submission" date="2019-10" db="EMBL/GenBank/DDBJ databases">
        <title>Alkaliphilus serpentinus sp. nov. and Alkaliphilus pronyensis sp. nov., two novel anaerobic alkaliphilic species isolated from the serpentinized-hosted hydrothermal field of the Prony Bay (New Caledonia).</title>
        <authorList>
            <person name="Postec A."/>
        </authorList>
    </citation>
    <scope>NUCLEOTIDE SEQUENCE [LARGE SCALE GENOMIC DNA]</scope>
    <source>
        <strain evidence="8 9">LacT</strain>
    </source>
</reference>
<dbReference type="OrthoDB" id="9815233at2"/>
<dbReference type="InterPro" id="IPR015421">
    <property type="entry name" value="PyrdxlP-dep_Trfase_major"/>
</dbReference>
<dbReference type="InterPro" id="IPR052357">
    <property type="entry name" value="Orn_Lys_Arg_decarboxylase-I"/>
</dbReference>